<keyword evidence="3" id="KW-1003">Cell membrane</keyword>
<name>A0A7G6YEM2_9MICO</name>
<evidence type="ECO:0000256" key="7">
    <source>
        <dbReference type="ARBA" id="ARBA00023136"/>
    </source>
</evidence>
<evidence type="ECO:0000256" key="4">
    <source>
        <dbReference type="ARBA" id="ARBA00022519"/>
    </source>
</evidence>
<comment type="subcellular location">
    <subcellularLocation>
        <location evidence="1">Cell inner membrane</location>
        <topology evidence="1">Multi-pass membrane protein</topology>
    </subcellularLocation>
    <subcellularLocation>
        <location evidence="8">Cell membrane</location>
        <topology evidence="8">Multi-pass membrane protein</topology>
    </subcellularLocation>
</comment>
<dbReference type="Pfam" id="PF00528">
    <property type="entry name" value="BPD_transp_1"/>
    <property type="match status" value="1"/>
</dbReference>
<evidence type="ECO:0000256" key="5">
    <source>
        <dbReference type="ARBA" id="ARBA00022692"/>
    </source>
</evidence>
<dbReference type="CDD" id="cd06261">
    <property type="entry name" value="TM_PBP2"/>
    <property type="match status" value="1"/>
</dbReference>
<dbReference type="RefSeq" id="WP_185276363.1">
    <property type="nucleotide sequence ID" value="NZ_CP043641.1"/>
</dbReference>
<organism evidence="10 11">
    <name type="scientific">Leifsonia shinshuensis</name>
    <dbReference type="NCBI Taxonomy" id="150026"/>
    <lineage>
        <taxon>Bacteria</taxon>
        <taxon>Bacillati</taxon>
        <taxon>Actinomycetota</taxon>
        <taxon>Actinomycetes</taxon>
        <taxon>Micrococcales</taxon>
        <taxon>Microbacteriaceae</taxon>
        <taxon>Leifsonia</taxon>
    </lineage>
</organism>
<evidence type="ECO:0000256" key="3">
    <source>
        <dbReference type="ARBA" id="ARBA00022475"/>
    </source>
</evidence>
<dbReference type="SUPFAM" id="SSF161098">
    <property type="entry name" value="MetI-like"/>
    <property type="match status" value="1"/>
</dbReference>
<dbReference type="PANTHER" id="PTHR43357">
    <property type="entry name" value="INNER MEMBRANE ABC TRANSPORTER PERMEASE PROTEIN YDCV"/>
    <property type="match status" value="1"/>
</dbReference>
<evidence type="ECO:0000256" key="8">
    <source>
        <dbReference type="RuleBase" id="RU363032"/>
    </source>
</evidence>
<feature type="transmembrane region" description="Helical" evidence="8">
    <location>
        <begin position="234"/>
        <end position="258"/>
    </location>
</feature>
<evidence type="ECO:0000259" key="9">
    <source>
        <dbReference type="PROSITE" id="PS50928"/>
    </source>
</evidence>
<dbReference type="Gene3D" id="1.10.3720.10">
    <property type="entry name" value="MetI-like"/>
    <property type="match status" value="1"/>
</dbReference>
<keyword evidence="7 8" id="KW-0472">Membrane</keyword>
<dbReference type="EMBL" id="CP043641">
    <property type="protein sequence ID" value="QNE36937.1"/>
    <property type="molecule type" value="Genomic_DNA"/>
</dbReference>
<dbReference type="InterPro" id="IPR000515">
    <property type="entry name" value="MetI-like"/>
</dbReference>
<gene>
    <name evidence="10" type="ORF">F1C12_18675</name>
</gene>
<proteinExistence type="inferred from homology"/>
<dbReference type="KEGG" id="lse:F1C12_18675"/>
<reference evidence="11" key="1">
    <citation type="submission" date="2019-09" db="EMBL/GenBank/DDBJ databases">
        <title>Antimicrobial potential of Antarctic Bacteria.</title>
        <authorList>
            <person name="Benaud N."/>
            <person name="Edwards R.J."/>
            <person name="Ferrari B.C."/>
        </authorList>
    </citation>
    <scope>NUCLEOTIDE SEQUENCE [LARGE SCALE GENOMIC DNA]</scope>
    <source>
        <strain evidence="11">INR9</strain>
    </source>
</reference>
<feature type="transmembrane region" description="Helical" evidence="8">
    <location>
        <begin position="12"/>
        <end position="37"/>
    </location>
</feature>
<keyword evidence="6 8" id="KW-1133">Transmembrane helix</keyword>
<dbReference type="PROSITE" id="PS50928">
    <property type="entry name" value="ABC_TM1"/>
    <property type="match status" value="1"/>
</dbReference>
<protein>
    <submittedName>
        <fullName evidence="10">ABC transporter permease subunit</fullName>
    </submittedName>
</protein>
<dbReference type="AlphaFoldDB" id="A0A7G6YEM2"/>
<evidence type="ECO:0000313" key="10">
    <source>
        <dbReference type="EMBL" id="QNE36937.1"/>
    </source>
</evidence>
<feature type="transmembrane region" description="Helical" evidence="8">
    <location>
        <begin position="136"/>
        <end position="161"/>
    </location>
</feature>
<evidence type="ECO:0000313" key="11">
    <source>
        <dbReference type="Proteomes" id="UP000515511"/>
    </source>
</evidence>
<dbReference type="Proteomes" id="UP000515511">
    <property type="component" value="Chromosome"/>
</dbReference>
<accession>A0A7G6YEM2</accession>
<keyword evidence="2 8" id="KW-0813">Transport</keyword>
<feature type="transmembrane region" description="Helical" evidence="8">
    <location>
        <begin position="103"/>
        <end position="124"/>
    </location>
</feature>
<dbReference type="PANTHER" id="PTHR43357:SF4">
    <property type="entry name" value="INNER MEMBRANE ABC TRANSPORTER PERMEASE PROTEIN YDCV"/>
    <property type="match status" value="1"/>
</dbReference>
<dbReference type="InterPro" id="IPR035906">
    <property type="entry name" value="MetI-like_sf"/>
</dbReference>
<feature type="transmembrane region" description="Helical" evidence="8">
    <location>
        <begin position="181"/>
        <end position="214"/>
    </location>
</feature>
<keyword evidence="4" id="KW-0997">Cell inner membrane</keyword>
<comment type="similarity">
    <text evidence="8">Belongs to the binding-protein-dependent transport system permease family.</text>
</comment>
<feature type="domain" description="ABC transmembrane type-1" evidence="9">
    <location>
        <begin position="65"/>
        <end position="255"/>
    </location>
</feature>
<evidence type="ECO:0000256" key="1">
    <source>
        <dbReference type="ARBA" id="ARBA00004429"/>
    </source>
</evidence>
<feature type="transmembrane region" description="Helical" evidence="8">
    <location>
        <begin position="72"/>
        <end position="91"/>
    </location>
</feature>
<dbReference type="GO" id="GO:0055085">
    <property type="term" value="P:transmembrane transport"/>
    <property type="evidence" value="ECO:0007669"/>
    <property type="project" value="InterPro"/>
</dbReference>
<evidence type="ECO:0000256" key="2">
    <source>
        <dbReference type="ARBA" id="ARBA00022448"/>
    </source>
</evidence>
<keyword evidence="5 8" id="KW-0812">Transmembrane</keyword>
<evidence type="ECO:0000256" key="6">
    <source>
        <dbReference type="ARBA" id="ARBA00022989"/>
    </source>
</evidence>
<sequence>MIVFSARAKATLWTVFGMVFALLVVLPFAVIAVAAFAGSWNGVLPSALTLGHLRDALAGDNLSSLRVSVETAVIASVLAVAVGSWAAIAVRTAPRPVGRTVDVLFHLPVSVPSVVVGLGLLIAFSKPPLLLNGTAALVVLAQAVLVLSFSYSTVSAAVLRLDPQQERVAFSLGASRARVLLRVVVPALLPAIGAAAGLAVALCMGELGATIMVYPASWRTLPVSIFTASDRGDLYFAAASALLLIAVTFVAVAVTGALTRRRRARS</sequence>
<dbReference type="GO" id="GO:0005886">
    <property type="term" value="C:plasma membrane"/>
    <property type="evidence" value="ECO:0007669"/>
    <property type="project" value="UniProtKB-SubCell"/>
</dbReference>